<dbReference type="SUPFAM" id="SSF54001">
    <property type="entry name" value="Cysteine proteinases"/>
    <property type="match status" value="1"/>
</dbReference>
<dbReference type="AlphaFoldDB" id="C4Z2S1"/>
<protein>
    <recommendedName>
        <fullName evidence="2">Peptidase C39-like domain-containing protein</fullName>
    </recommendedName>
</protein>
<keyword evidence="1" id="KW-1133">Transmembrane helix</keyword>
<dbReference type="Proteomes" id="UP000001476">
    <property type="component" value="Chromosome"/>
</dbReference>
<evidence type="ECO:0000256" key="1">
    <source>
        <dbReference type="SAM" id="Phobius"/>
    </source>
</evidence>
<dbReference type="eggNOG" id="COG4990">
    <property type="taxonomic scope" value="Bacteria"/>
</dbReference>
<keyword evidence="1" id="KW-0472">Membrane</keyword>
<keyword evidence="4" id="KW-1185">Reference proteome</keyword>
<keyword evidence="1" id="KW-0812">Transmembrane</keyword>
<evidence type="ECO:0000313" key="4">
    <source>
        <dbReference type="Proteomes" id="UP000001476"/>
    </source>
</evidence>
<dbReference type="KEGG" id="eel:EUBELI_00290"/>
<dbReference type="Gene3D" id="3.90.70.10">
    <property type="entry name" value="Cysteine proteinases"/>
    <property type="match status" value="1"/>
</dbReference>
<dbReference type="EMBL" id="CP001104">
    <property type="protein sequence ID" value="ACR71326.1"/>
    <property type="molecule type" value="Genomic_DNA"/>
</dbReference>
<organism evidence="3 4">
    <name type="scientific">Lachnospira eligens (strain ATCC 27750 / DSM 3376 / VPI C15-48 / C15-B4)</name>
    <name type="common">Eubacterium eligens</name>
    <dbReference type="NCBI Taxonomy" id="515620"/>
    <lineage>
        <taxon>Bacteria</taxon>
        <taxon>Bacillati</taxon>
        <taxon>Bacillota</taxon>
        <taxon>Clostridia</taxon>
        <taxon>Lachnospirales</taxon>
        <taxon>Lachnospiraceae</taxon>
        <taxon>Lachnospira</taxon>
    </lineage>
</organism>
<name>C4Z2S1_LACE2</name>
<dbReference type="InterPro" id="IPR039564">
    <property type="entry name" value="Peptidase_C39-like"/>
</dbReference>
<accession>C4Z2S1</accession>
<proteinExistence type="predicted"/>
<dbReference type="STRING" id="515620.EUBELI_00290"/>
<evidence type="ECO:0000259" key="2">
    <source>
        <dbReference type="Pfam" id="PF13529"/>
    </source>
</evidence>
<evidence type="ECO:0000313" key="3">
    <source>
        <dbReference type="EMBL" id="ACR71326.1"/>
    </source>
</evidence>
<gene>
    <name evidence="3" type="ordered locus">EUBELI_00290</name>
</gene>
<dbReference type="PANTHER" id="PTHR37806:SF1">
    <property type="entry name" value="PEPTIDASE C39-LIKE DOMAIN-CONTAINING PROTEIN"/>
    <property type="match status" value="1"/>
</dbReference>
<dbReference type="HOGENOM" id="CLU_067297_1_0_9"/>
<dbReference type="GeneID" id="41355063"/>
<feature type="transmembrane region" description="Helical" evidence="1">
    <location>
        <begin position="6"/>
        <end position="24"/>
    </location>
</feature>
<reference evidence="3 4" key="1">
    <citation type="journal article" date="2009" name="Proc. Natl. Acad. Sci. U.S.A.">
        <title>Characterizing a model human gut microbiota composed of members of its two dominant bacterial phyla.</title>
        <authorList>
            <person name="Mahowald M.A."/>
            <person name="Rey F.E."/>
            <person name="Seedorf H."/>
            <person name="Turnbaugh P.J."/>
            <person name="Fulton R.S."/>
            <person name="Wollam A."/>
            <person name="Shah N."/>
            <person name="Wang C."/>
            <person name="Magrini V."/>
            <person name="Wilson R.K."/>
            <person name="Cantarel B.L."/>
            <person name="Coutinho P.M."/>
            <person name="Henrissat B."/>
            <person name="Crock L.W."/>
            <person name="Russell A."/>
            <person name="Verberkmoes N.C."/>
            <person name="Hettich R.L."/>
            <person name="Gordon J.I."/>
        </authorList>
    </citation>
    <scope>NUCLEOTIDE SEQUENCE [LARGE SCALE GENOMIC DNA]</scope>
    <source>
        <strain evidence="4">ATCC 27750 / DSM 3376 / VPI C15-48 / C15-B4</strain>
    </source>
</reference>
<dbReference type="InterPro" id="IPR038765">
    <property type="entry name" value="Papain-like_cys_pep_sf"/>
</dbReference>
<feature type="domain" description="Peptidase C39-like" evidence="2">
    <location>
        <begin position="90"/>
        <end position="247"/>
    </location>
</feature>
<dbReference type="PANTHER" id="PTHR37806">
    <property type="entry name" value="LMO0724 PROTEIN"/>
    <property type="match status" value="1"/>
</dbReference>
<dbReference type="RefSeq" id="WP_012738563.1">
    <property type="nucleotide sequence ID" value="NC_012778.1"/>
</dbReference>
<dbReference type="Pfam" id="PF13529">
    <property type="entry name" value="Peptidase_C39_2"/>
    <property type="match status" value="1"/>
</dbReference>
<sequence>MTKILIAATFVMIILAVVVLFMNYENGYYDEIKSVINLKSSNDEINHNEDTALVDVELVQMEEAGEIAELGTENVQMQTETIENYYKIEDFKWLNQNPELPTGCEITSLTSVLNYYGINVKKETMADDYLKKGNGSYYKMFLGNPRDAGSFGCMAQPIVDAANLYFKKNNVSMKASNVSGVSFEKILEYVSQGVPMIVWNTMGMAPAYESKTLTLDGREYTWIAPEHCVVVVGYDLDNNEVYVADPMTGMVTRNLKIFEERYVSLKRQAVYVTR</sequence>